<dbReference type="Proteomes" id="UP001548189">
    <property type="component" value="Unassembled WGS sequence"/>
</dbReference>
<gene>
    <name evidence="8" type="ORF">ABVT43_04670</name>
</gene>
<comment type="function">
    <text evidence="2">Catalyzes the formation of N(7)-methylguanine at position 46 (m7G46) in tRNA.</text>
</comment>
<dbReference type="PROSITE" id="PS51625">
    <property type="entry name" value="SAM_MT_TRMB"/>
    <property type="match status" value="1"/>
</dbReference>
<protein>
    <recommendedName>
        <fullName evidence="3">tRNA (guanine(46)-N(7))-methyltransferase</fullName>
        <ecNumber evidence="3">2.1.1.33</ecNumber>
    </recommendedName>
</protein>
<keyword evidence="9" id="KW-1185">Reference proteome</keyword>
<name>A0ABV2BR54_9GAMM</name>
<keyword evidence="5" id="KW-0808">Transferase</keyword>
<evidence type="ECO:0000313" key="8">
    <source>
        <dbReference type="EMBL" id="MET1254412.1"/>
    </source>
</evidence>
<dbReference type="Pfam" id="PF02390">
    <property type="entry name" value="Methyltransf_4"/>
    <property type="match status" value="1"/>
</dbReference>
<comment type="catalytic activity">
    <reaction evidence="1">
        <text>guanosine(46) in tRNA + S-adenosyl-L-methionine = N(7)-methylguanosine(46) in tRNA + S-adenosyl-L-homocysteine</text>
        <dbReference type="Rhea" id="RHEA:42708"/>
        <dbReference type="Rhea" id="RHEA-COMP:10188"/>
        <dbReference type="Rhea" id="RHEA-COMP:10189"/>
        <dbReference type="ChEBI" id="CHEBI:57856"/>
        <dbReference type="ChEBI" id="CHEBI:59789"/>
        <dbReference type="ChEBI" id="CHEBI:74269"/>
        <dbReference type="ChEBI" id="CHEBI:74480"/>
        <dbReference type="EC" id="2.1.1.33"/>
    </reaction>
</comment>
<sequence>MKNKKITSLLVSNESQFNRTSNLSSEISAKLANHHLTSNLFQYHSKRVTSNQNGLHKNLDVIVNKHIYHPYQRPIRQHNIVAFNLLYEKFSIGKLPQIILDSCCGTAMSTIALAEKNPDALVVGVDQSIYRLSKNRQSTLLPENCLLIQANCEDIWRLSVEYQLPITHHYIYYPNPWPKSVHLKRRWHGHPVFPYLQPLAKHTILRSNWLLYLAEFARAWELLTGLLFAVNEVSVIEPVTLFEKKYVNSGQAAYELVLSSS</sequence>
<dbReference type="Gene3D" id="3.40.50.150">
    <property type="entry name" value="Vaccinia Virus protein VP39"/>
    <property type="match status" value="1"/>
</dbReference>
<evidence type="ECO:0000256" key="1">
    <source>
        <dbReference type="ARBA" id="ARBA00000142"/>
    </source>
</evidence>
<dbReference type="SUPFAM" id="SSF53335">
    <property type="entry name" value="S-adenosyl-L-methionine-dependent methyltransferases"/>
    <property type="match status" value="1"/>
</dbReference>
<evidence type="ECO:0000256" key="2">
    <source>
        <dbReference type="ARBA" id="ARBA00003015"/>
    </source>
</evidence>
<evidence type="ECO:0000256" key="3">
    <source>
        <dbReference type="ARBA" id="ARBA00011977"/>
    </source>
</evidence>
<dbReference type="InterPro" id="IPR003358">
    <property type="entry name" value="tRNA_(Gua-N-7)_MeTrfase_Trmb"/>
</dbReference>
<organism evidence="8 9">
    <name type="scientific">Aliikangiella maris</name>
    <dbReference type="NCBI Taxonomy" id="3162458"/>
    <lineage>
        <taxon>Bacteria</taxon>
        <taxon>Pseudomonadati</taxon>
        <taxon>Pseudomonadota</taxon>
        <taxon>Gammaproteobacteria</taxon>
        <taxon>Oceanospirillales</taxon>
        <taxon>Pleioneaceae</taxon>
        <taxon>Aliikangiella</taxon>
    </lineage>
</organism>
<dbReference type="RefSeq" id="WP_353873973.1">
    <property type="nucleotide sequence ID" value="NZ_JBEVCJ010000004.1"/>
</dbReference>
<evidence type="ECO:0000256" key="6">
    <source>
        <dbReference type="ARBA" id="ARBA00022691"/>
    </source>
</evidence>
<evidence type="ECO:0000256" key="7">
    <source>
        <dbReference type="ARBA" id="ARBA00022694"/>
    </source>
</evidence>
<evidence type="ECO:0000256" key="5">
    <source>
        <dbReference type="ARBA" id="ARBA00022679"/>
    </source>
</evidence>
<dbReference type="InterPro" id="IPR029063">
    <property type="entry name" value="SAM-dependent_MTases_sf"/>
</dbReference>
<proteinExistence type="predicted"/>
<reference evidence="8 9" key="1">
    <citation type="submission" date="2024-06" db="EMBL/GenBank/DDBJ databases">
        <authorList>
            <person name="Li F."/>
        </authorList>
    </citation>
    <scope>NUCLEOTIDE SEQUENCE [LARGE SCALE GENOMIC DNA]</scope>
    <source>
        <strain evidence="8 9">GXAS 311</strain>
    </source>
</reference>
<dbReference type="EC" id="2.1.1.33" evidence="3"/>
<dbReference type="GO" id="GO:0008168">
    <property type="term" value="F:methyltransferase activity"/>
    <property type="evidence" value="ECO:0007669"/>
    <property type="project" value="UniProtKB-KW"/>
</dbReference>
<keyword evidence="7" id="KW-0819">tRNA processing</keyword>
<accession>A0ABV2BR54</accession>
<dbReference type="GO" id="GO:0032259">
    <property type="term" value="P:methylation"/>
    <property type="evidence" value="ECO:0007669"/>
    <property type="project" value="UniProtKB-KW"/>
</dbReference>
<dbReference type="EMBL" id="JBEVCJ010000004">
    <property type="protein sequence ID" value="MET1254412.1"/>
    <property type="molecule type" value="Genomic_DNA"/>
</dbReference>
<evidence type="ECO:0000256" key="4">
    <source>
        <dbReference type="ARBA" id="ARBA00022603"/>
    </source>
</evidence>
<keyword evidence="6" id="KW-0949">S-adenosyl-L-methionine</keyword>
<evidence type="ECO:0000313" key="9">
    <source>
        <dbReference type="Proteomes" id="UP001548189"/>
    </source>
</evidence>
<comment type="caution">
    <text evidence="8">The sequence shown here is derived from an EMBL/GenBank/DDBJ whole genome shotgun (WGS) entry which is preliminary data.</text>
</comment>
<keyword evidence="4 8" id="KW-0489">Methyltransferase</keyword>